<keyword evidence="2" id="KW-0413">Isomerase</keyword>
<name>A0ABN2INH0_9ACTN</name>
<dbReference type="Pfam" id="PF11716">
    <property type="entry name" value="MDMPI_N"/>
    <property type="match status" value="1"/>
</dbReference>
<evidence type="ECO:0000259" key="1">
    <source>
        <dbReference type="Pfam" id="PF11716"/>
    </source>
</evidence>
<dbReference type="SUPFAM" id="SSF109854">
    <property type="entry name" value="DinB/YfiT-like putative metalloenzymes"/>
    <property type="match status" value="1"/>
</dbReference>
<gene>
    <name evidence="2" type="ORF">GCM10009765_67690</name>
</gene>
<proteinExistence type="predicted"/>
<dbReference type="InterPro" id="IPR024344">
    <property type="entry name" value="MDMPI_metal-binding"/>
</dbReference>
<keyword evidence="3" id="KW-1185">Reference proteome</keyword>
<feature type="domain" description="Mycothiol-dependent maleylpyruvate isomerase metal-binding" evidence="1">
    <location>
        <begin position="10"/>
        <end position="139"/>
    </location>
</feature>
<dbReference type="Proteomes" id="UP001500618">
    <property type="component" value="Unassembled WGS sequence"/>
</dbReference>
<dbReference type="NCBIfam" id="TIGR03086">
    <property type="entry name" value="TIGR03086 family metal-binding protein"/>
    <property type="match status" value="1"/>
</dbReference>
<dbReference type="EMBL" id="BAAANY010000032">
    <property type="protein sequence ID" value="GAA1708605.1"/>
    <property type="molecule type" value="Genomic_DNA"/>
</dbReference>
<dbReference type="InterPro" id="IPR017520">
    <property type="entry name" value="CHP03086"/>
</dbReference>
<accession>A0ABN2INH0</accession>
<dbReference type="NCBIfam" id="TIGR03083">
    <property type="entry name" value="maleylpyruvate isomerase family mycothiol-dependent enzyme"/>
    <property type="match status" value="1"/>
</dbReference>
<evidence type="ECO:0000313" key="2">
    <source>
        <dbReference type="EMBL" id="GAA1708605.1"/>
    </source>
</evidence>
<evidence type="ECO:0000313" key="3">
    <source>
        <dbReference type="Proteomes" id="UP001500618"/>
    </source>
</evidence>
<sequence>MTMSEQAERFRRAADGFQARVEAVPADRWEAPTPCPDWTARDVVAHVINEARRVLATVRGLEPEQVYGVPVADMGKLPQVRPDADLAAAWARISAGMTVAIDDPDCLKVALPTPVGPLPFKDSLEALPEDVLIHTWDLARATGGDEKLDPEVVAHVYEHFKPMDEFLRQPWAFGPKVTPPPDADLQTEFLCFVGRHP</sequence>
<reference evidence="2 3" key="1">
    <citation type="journal article" date="2019" name="Int. J. Syst. Evol. Microbiol.">
        <title>The Global Catalogue of Microorganisms (GCM) 10K type strain sequencing project: providing services to taxonomists for standard genome sequencing and annotation.</title>
        <authorList>
            <consortium name="The Broad Institute Genomics Platform"/>
            <consortium name="The Broad Institute Genome Sequencing Center for Infectious Disease"/>
            <person name="Wu L."/>
            <person name="Ma J."/>
        </authorList>
    </citation>
    <scope>NUCLEOTIDE SEQUENCE [LARGE SCALE GENOMIC DNA]</scope>
    <source>
        <strain evidence="2 3">JCM 14718</strain>
    </source>
</reference>
<protein>
    <submittedName>
        <fullName evidence="2">Maleylpyruvate isomerase family mycothiol-dependent enzyme</fullName>
    </submittedName>
</protein>
<dbReference type="InterPro" id="IPR017517">
    <property type="entry name" value="Maleyloyr_isom"/>
</dbReference>
<dbReference type="InterPro" id="IPR034660">
    <property type="entry name" value="DinB/YfiT-like"/>
</dbReference>
<comment type="caution">
    <text evidence="2">The sequence shown here is derived from an EMBL/GenBank/DDBJ whole genome shotgun (WGS) entry which is preliminary data.</text>
</comment>
<dbReference type="GO" id="GO:0016853">
    <property type="term" value="F:isomerase activity"/>
    <property type="evidence" value="ECO:0007669"/>
    <property type="project" value="UniProtKB-KW"/>
</dbReference>
<dbReference type="Gene3D" id="1.20.120.450">
    <property type="entry name" value="dinb family like domain"/>
    <property type="match status" value="1"/>
</dbReference>
<organism evidence="2 3">
    <name type="scientific">Fodinicola feengrottensis</name>
    <dbReference type="NCBI Taxonomy" id="435914"/>
    <lineage>
        <taxon>Bacteria</taxon>
        <taxon>Bacillati</taxon>
        <taxon>Actinomycetota</taxon>
        <taxon>Actinomycetes</taxon>
        <taxon>Mycobacteriales</taxon>
        <taxon>Fodinicola</taxon>
    </lineage>
</organism>